<dbReference type="EMBL" id="JABENB010000001">
    <property type="protein sequence ID" value="NNG39480.1"/>
    <property type="molecule type" value="Genomic_DNA"/>
</dbReference>
<dbReference type="PROSITE" id="PS51318">
    <property type="entry name" value="TAT"/>
    <property type="match status" value="1"/>
</dbReference>
<dbReference type="Gene3D" id="2.40.10.350">
    <property type="entry name" value="Rod shape-determining protein MreC, domain 2"/>
    <property type="match status" value="1"/>
</dbReference>
<dbReference type="PANTHER" id="PTHR34138:SF1">
    <property type="entry name" value="CELL SHAPE-DETERMINING PROTEIN MREC"/>
    <property type="match status" value="1"/>
</dbReference>
<protein>
    <recommendedName>
        <fullName evidence="2">Cell shape-determining protein MreC</fullName>
    </recommendedName>
    <alternativeName>
        <fullName evidence="4">Cell shape protein MreC</fullName>
    </alternativeName>
</protein>
<dbReference type="GO" id="GO:0008360">
    <property type="term" value="P:regulation of cell shape"/>
    <property type="evidence" value="ECO:0007669"/>
    <property type="project" value="UniProtKB-KW"/>
</dbReference>
<dbReference type="Gene3D" id="2.40.10.340">
    <property type="entry name" value="Rod shape-determining protein MreC, domain 1"/>
    <property type="match status" value="1"/>
</dbReference>
<dbReference type="PANTHER" id="PTHR34138">
    <property type="entry name" value="CELL SHAPE-DETERMINING PROTEIN MREC"/>
    <property type="match status" value="1"/>
</dbReference>
<keyword evidence="7" id="KW-1185">Reference proteome</keyword>
<accession>A0A849AM95</accession>
<evidence type="ECO:0000259" key="5">
    <source>
        <dbReference type="Pfam" id="PF04085"/>
    </source>
</evidence>
<dbReference type="RefSeq" id="WP_171154274.1">
    <property type="nucleotide sequence ID" value="NZ_JABENB010000001.1"/>
</dbReference>
<proteinExistence type="inferred from homology"/>
<keyword evidence="3" id="KW-0133">Cell shape</keyword>
<dbReference type="InterPro" id="IPR055342">
    <property type="entry name" value="MreC_beta-barrel_core"/>
</dbReference>
<dbReference type="InterPro" id="IPR006311">
    <property type="entry name" value="TAT_signal"/>
</dbReference>
<evidence type="ECO:0000256" key="1">
    <source>
        <dbReference type="ARBA" id="ARBA00009369"/>
    </source>
</evidence>
<dbReference type="Proteomes" id="UP000557772">
    <property type="component" value="Unassembled WGS sequence"/>
</dbReference>
<feature type="domain" description="Rod shape-determining protein MreC beta-barrel core" evidence="5">
    <location>
        <begin position="112"/>
        <end position="260"/>
    </location>
</feature>
<organism evidence="6 7">
    <name type="scientific">Flexivirga aerilata</name>
    <dbReference type="NCBI Taxonomy" id="1656889"/>
    <lineage>
        <taxon>Bacteria</taxon>
        <taxon>Bacillati</taxon>
        <taxon>Actinomycetota</taxon>
        <taxon>Actinomycetes</taxon>
        <taxon>Micrococcales</taxon>
        <taxon>Dermacoccaceae</taxon>
        <taxon>Flexivirga</taxon>
    </lineage>
</organism>
<evidence type="ECO:0000256" key="4">
    <source>
        <dbReference type="ARBA" id="ARBA00032089"/>
    </source>
</evidence>
<dbReference type="InterPro" id="IPR042175">
    <property type="entry name" value="Cell/Rod_MreC_2"/>
</dbReference>
<dbReference type="InterPro" id="IPR042177">
    <property type="entry name" value="Cell/Rod_1"/>
</dbReference>
<comment type="caution">
    <text evidence="6">The sequence shown here is derived from an EMBL/GenBank/DDBJ whole genome shotgun (WGS) entry which is preliminary data.</text>
</comment>
<evidence type="ECO:0000256" key="2">
    <source>
        <dbReference type="ARBA" id="ARBA00013855"/>
    </source>
</evidence>
<evidence type="ECO:0000313" key="6">
    <source>
        <dbReference type="EMBL" id="NNG39480.1"/>
    </source>
</evidence>
<evidence type="ECO:0000313" key="7">
    <source>
        <dbReference type="Proteomes" id="UP000557772"/>
    </source>
</evidence>
<name>A0A849AM95_9MICO</name>
<dbReference type="InterPro" id="IPR007221">
    <property type="entry name" value="MreC"/>
</dbReference>
<comment type="similarity">
    <text evidence="1">Belongs to the MreC family.</text>
</comment>
<sequence length="277" mass="28424">MALQVRTRRRLLAGGVVATLALVAVGQARPAALDPVRSAAGEVFGPAESLLTARDTTIETLTRQRDDARRQLAQRSRDAQQQDDLHGLQGALSRVTRFLPAQVVGFASDATTGLLQQITIDLGSADGIETNQAVQASAGLVGRTVSVSRHSSTVQLVTDPKAVVGARVGAEGALATVGNVTPPGLSARSPGLLTLTMVAGGTVRKGDQVRTLGSEGGRPYPAGIVVGQVVSVDPDRGQSGTTAVVRPAVDLARLDLVAVVMSVERATPDRILPGAGA</sequence>
<dbReference type="AlphaFoldDB" id="A0A849AM95"/>
<evidence type="ECO:0000256" key="3">
    <source>
        <dbReference type="ARBA" id="ARBA00022960"/>
    </source>
</evidence>
<dbReference type="GO" id="GO:0005886">
    <property type="term" value="C:plasma membrane"/>
    <property type="evidence" value="ECO:0007669"/>
    <property type="project" value="TreeGrafter"/>
</dbReference>
<dbReference type="Pfam" id="PF04085">
    <property type="entry name" value="MreC"/>
    <property type="match status" value="1"/>
</dbReference>
<gene>
    <name evidence="6" type="ORF">HJ588_09370</name>
</gene>
<reference evidence="6 7" key="1">
    <citation type="submission" date="2020-05" db="EMBL/GenBank/DDBJ databases">
        <title>Flexivirga sp. ID2601S isolated from air conditioner.</title>
        <authorList>
            <person name="Kim D.H."/>
        </authorList>
    </citation>
    <scope>NUCLEOTIDE SEQUENCE [LARGE SCALE GENOMIC DNA]</scope>
    <source>
        <strain evidence="6 7">ID2601S</strain>
    </source>
</reference>